<sequence length="56" mass="5861">LATKGASRFGAALGAAMSNLAHGLMDVMKVLSPGVAGVLEEFTSTLVDSMRKYYII</sequence>
<protein>
    <submittedName>
        <fullName evidence="1">Uncharacterized protein</fullName>
    </submittedName>
</protein>
<comment type="caution">
    <text evidence="1">The sequence shown here is derived from an EMBL/GenBank/DDBJ whole genome shotgun (WGS) entry which is preliminary data.</text>
</comment>
<gene>
    <name evidence="1" type="ORF">TNCT_177851</name>
</gene>
<accession>A0A8X6M0X6</accession>
<feature type="non-terminal residue" evidence="1">
    <location>
        <position position="1"/>
    </location>
</feature>
<name>A0A8X6M0X6_TRICU</name>
<dbReference type="Proteomes" id="UP000887116">
    <property type="component" value="Unassembled WGS sequence"/>
</dbReference>
<organism evidence="1 2">
    <name type="scientific">Trichonephila clavata</name>
    <name type="common">Joro spider</name>
    <name type="synonym">Nephila clavata</name>
    <dbReference type="NCBI Taxonomy" id="2740835"/>
    <lineage>
        <taxon>Eukaryota</taxon>
        <taxon>Metazoa</taxon>
        <taxon>Ecdysozoa</taxon>
        <taxon>Arthropoda</taxon>
        <taxon>Chelicerata</taxon>
        <taxon>Arachnida</taxon>
        <taxon>Araneae</taxon>
        <taxon>Araneomorphae</taxon>
        <taxon>Entelegynae</taxon>
        <taxon>Araneoidea</taxon>
        <taxon>Nephilidae</taxon>
        <taxon>Trichonephila</taxon>
    </lineage>
</organism>
<reference evidence="1" key="1">
    <citation type="submission" date="2020-07" db="EMBL/GenBank/DDBJ databases">
        <title>Multicomponent nature underlies the extraordinary mechanical properties of spider dragline silk.</title>
        <authorList>
            <person name="Kono N."/>
            <person name="Nakamura H."/>
            <person name="Mori M."/>
            <person name="Yoshida Y."/>
            <person name="Ohtoshi R."/>
            <person name="Malay A.D."/>
            <person name="Moran D.A.P."/>
            <person name="Tomita M."/>
            <person name="Numata K."/>
            <person name="Arakawa K."/>
        </authorList>
    </citation>
    <scope>NUCLEOTIDE SEQUENCE</scope>
</reference>
<dbReference type="EMBL" id="BMAO01018932">
    <property type="protein sequence ID" value="GFR27264.1"/>
    <property type="molecule type" value="Genomic_DNA"/>
</dbReference>
<evidence type="ECO:0000313" key="1">
    <source>
        <dbReference type="EMBL" id="GFR27264.1"/>
    </source>
</evidence>
<dbReference type="AlphaFoldDB" id="A0A8X6M0X6"/>
<proteinExistence type="predicted"/>
<dbReference type="OrthoDB" id="10454929at2759"/>
<evidence type="ECO:0000313" key="2">
    <source>
        <dbReference type="Proteomes" id="UP000887116"/>
    </source>
</evidence>
<keyword evidence="2" id="KW-1185">Reference proteome</keyword>